<sequence length="151" mass="15724">CRFGDKQKPHPLNFSLSPVKKTPKTPTPKTGNPKPSSLSLFSSEPKLAGASACLAIASDAVVLIFSLSSVRISSGRCCSQATAGAVVVAYVSLSFLEALFLLVILLLFVVSTVALVAVVRDCAAALDVVVVWCSATTARRRAAAGCGPWCR</sequence>
<keyword evidence="2" id="KW-1133">Transmembrane helix</keyword>
<keyword evidence="2" id="KW-0812">Transmembrane</keyword>
<keyword evidence="4" id="KW-1185">Reference proteome</keyword>
<reference evidence="3 4" key="1">
    <citation type="journal article" date="2014" name="Nature">
        <title>The genome of the recently domesticated crop plant sugar beet (Beta vulgaris).</title>
        <authorList>
            <person name="Dohm J.C."/>
            <person name="Minoche A.E."/>
            <person name="Holtgrawe D."/>
            <person name="Capella-Gutierrez S."/>
            <person name="Zakrzewski F."/>
            <person name="Tafer H."/>
            <person name="Rupp O."/>
            <person name="Sorensen T.R."/>
            <person name="Stracke R."/>
            <person name="Reinhardt R."/>
            <person name="Goesmann A."/>
            <person name="Kraft T."/>
            <person name="Schulz B."/>
            <person name="Stadler P.F."/>
            <person name="Schmidt T."/>
            <person name="Gabaldon T."/>
            <person name="Lehrach H."/>
            <person name="Weisshaar B."/>
            <person name="Himmelbauer H."/>
        </authorList>
    </citation>
    <scope>NUCLEOTIDE SEQUENCE [LARGE SCALE GENOMIC DNA]</scope>
    <source>
        <tissue evidence="3">Taproot</tissue>
    </source>
</reference>
<accession>A0A0J8B107</accession>
<feature type="non-terminal residue" evidence="3">
    <location>
        <position position="1"/>
    </location>
</feature>
<evidence type="ECO:0000256" key="1">
    <source>
        <dbReference type="SAM" id="MobiDB-lite"/>
    </source>
</evidence>
<evidence type="ECO:0000313" key="3">
    <source>
        <dbReference type="EMBL" id="KMS94689.1"/>
    </source>
</evidence>
<keyword evidence="2" id="KW-0472">Membrane</keyword>
<dbReference type="EMBL" id="KQ091193">
    <property type="protein sequence ID" value="KMS94689.1"/>
    <property type="molecule type" value="Genomic_DNA"/>
</dbReference>
<dbReference type="AlphaFoldDB" id="A0A0J8B107"/>
<organism evidence="3 4">
    <name type="scientific">Beta vulgaris subsp. vulgaris</name>
    <name type="common">Beet</name>
    <dbReference type="NCBI Taxonomy" id="3555"/>
    <lineage>
        <taxon>Eukaryota</taxon>
        <taxon>Viridiplantae</taxon>
        <taxon>Streptophyta</taxon>
        <taxon>Embryophyta</taxon>
        <taxon>Tracheophyta</taxon>
        <taxon>Spermatophyta</taxon>
        <taxon>Magnoliopsida</taxon>
        <taxon>eudicotyledons</taxon>
        <taxon>Gunneridae</taxon>
        <taxon>Pentapetalae</taxon>
        <taxon>Caryophyllales</taxon>
        <taxon>Chenopodiaceae</taxon>
        <taxon>Betoideae</taxon>
        <taxon>Beta</taxon>
    </lineage>
</organism>
<feature type="region of interest" description="Disordered" evidence="1">
    <location>
        <begin position="1"/>
        <end position="38"/>
    </location>
</feature>
<proteinExistence type="predicted"/>
<dbReference type="Proteomes" id="UP000035740">
    <property type="component" value="Unassembled WGS sequence"/>
</dbReference>
<name>A0A0J8B107_BETVV</name>
<evidence type="ECO:0000256" key="2">
    <source>
        <dbReference type="SAM" id="Phobius"/>
    </source>
</evidence>
<gene>
    <name evidence="3" type="ORF">BVRB_016260</name>
</gene>
<dbReference type="Gramene" id="KMS94689">
    <property type="protein sequence ID" value="KMS94689"/>
    <property type="gene ID" value="BVRB_016260"/>
</dbReference>
<feature type="transmembrane region" description="Helical" evidence="2">
    <location>
        <begin position="47"/>
        <end position="65"/>
    </location>
</feature>
<evidence type="ECO:0000313" key="4">
    <source>
        <dbReference type="Proteomes" id="UP000035740"/>
    </source>
</evidence>
<protein>
    <submittedName>
        <fullName evidence="3">Uncharacterized protein</fullName>
    </submittedName>
</protein>